<reference evidence="1" key="1">
    <citation type="submission" date="2022-11" db="EMBL/GenBank/DDBJ databases">
        <title>Centuries of genome instability and evolution in soft-shell clam transmissible cancer (bioRxiv).</title>
        <authorList>
            <person name="Hart S.F.M."/>
            <person name="Yonemitsu M.A."/>
            <person name="Giersch R.M."/>
            <person name="Beal B.F."/>
            <person name="Arriagada G."/>
            <person name="Davis B.W."/>
            <person name="Ostrander E.A."/>
            <person name="Goff S.P."/>
            <person name="Metzger M.J."/>
        </authorList>
    </citation>
    <scope>NUCLEOTIDE SEQUENCE</scope>
    <source>
        <strain evidence="1">MELC-2E11</strain>
        <tissue evidence="1">Siphon/mantle</tissue>
    </source>
</reference>
<name>A0ABY7EJ54_MYAAR</name>
<gene>
    <name evidence="1" type="ORF">MAR_018915</name>
</gene>
<sequence>MIEFPAKSRPSVENNRTVYNESAGNCDQSVNNIRNADVLHERLTKAFEAEKVRAKQVESTLKDYLENVEKINANNMKINGLEYDISKLEQSDTNQGQILQTLQLRLKEIHDVVMSFDAWKVNQLDINTNITKLIADLSNTIVEAKSSVEQLERMNIKQSYKPSFISKWYLMKALDKQLSHLTIEHRLGVLPYKVEVQIRPVSGPNSGWVFKGDSAIRSDDDLNKDYGGILYFYNEEKVELIAPVKGNQNRDVGVIINTGKEDGRRLGNNHDAVNQAFVRVKVWAPIDLPTPDFQSEWLPLDIEDPAKTYQEIEHSLGGFPALLSVQIKCESPKSYLISDGMGVATSHTREWDASGGTVWSYNEKNVRVWIGHDLRENYDYRLFGNVDGWSNILNGFDTTHGNVRVLAWKRTTFGNGNLESVSEDNVLFPEWQPFKAIDYERDLVSIFIEANEGPNKGFRFPAFGSSQAQTSSLGGVVFAFKQTGELRLWRPNPDMDGFLVYVPHLYGNGVHNQATNNASYVAVLLKG</sequence>
<evidence type="ECO:0000313" key="2">
    <source>
        <dbReference type="Proteomes" id="UP001164746"/>
    </source>
</evidence>
<organism evidence="1 2">
    <name type="scientific">Mya arenaria</name>
    <name type="common">Soft-shell clam</name>
    <dbReference type="NCBI Taxonomy" id="6604"/>
    <lineage>
        <taxon>Eukaryota</taxon>
        <taxon>Metazoa</taxon>
        <taxon>Spiralia</taxon>
        <taxon>Lophotrochozoa</taxon>
        <taxon>Mollusca</taxon>
        <taxon>Bivalvia</taxon>
        <taxon>Autobranchia</taxon>
        <taxon>Heteroconchia</taxon>
        <taxon>Euheterodonta</taxon>
        <taxon>Imparidentia</taxon>
        <taxon>Neoheterodontei</taxon>
        <taxon>Myida</taxon>
        <taxon>Myoidea</taxon>
        <taxon>Myidae</taxon>
        <taxon>Mya</taxon>
    </lineage>
</organism>
<accession>A0ABY7EJ54</accession>
<evidence type="ECO:0000313" key="1">
    <source>
        <dbReference type="EMBL" id="WAR08957.1"/>
    </source>
</evidence>
<dbReference type="Proteomes" id="UP001164746">
    <property type="component" value="Chromosome 6"/>
</dbReference>
<proteinExistence type="predicted"/>
<protein>
    <submittedName>
        <fullName evidence="1">Uncharacterized protein</fullName>
    </submittedName>
</protein>
<keyword evidence="2" id="KW-1185">Reference proteome</keyword>
<dbReference type="EMBL" id="CP111017">
    <property type="protein sequence ID" value="WAR08957.1"/>
    <property type="molecule type" value="Genomic_DNA"/>
</dbReference>